<protein>
    <submittedName>
        <fullName evidence="1">Uncharacterized protein</fullName>
    </submittedName>
</protein>
<dbReference type="EMBL" id="KN832995">
    <property type="protein sequence ID" value="KIM82145.1"/>
    <property type="molecule type" value="Genomic_DNA"/>
</dbReference>
<dbReference type="Proteomes" id="UP000054166">
    <property type="component" value="Unassembled WGS sequence"/>
</dbReference>
<reference evidence="1 2" key="1">
    <citation type="submission" date="2014-04" db="EMBL/GenBank/DDBJ databases">
        <authorList>
            <consortium name="DOE Joint Genome Institute"/>
            <person name="Kuo A."/>
            <person name="Tarkka M."/>
            <person name="Buscot F."/>
            <person name="Kohler A."/>
            <person name="Nagy L.G."/>
            <person name="Floudas D."/>
            <person name="Copeland A."/>
            <person name="Barry K.W."/>
            <person name="Cichocki N."/>
            <person name="Veneault-Fourrey C."/>
            <person name="LaButti K."/>
            <person name="Lindquist E.A."/>
            <person name="Lipzen A."/>
            <person name="Lundell T."/>
            <person name="Morin E."/>
            <person name="Murat C."/>
            <person name="Sun H."/>
            <person name="Tunlid A."/>
            <person name="Henrissat B."/>
            <person name="Grigoriev I.V."/>
            <person name="Hibbett D.S."/>
            <person name="Martin F."/>
            <person name="Nordberg H.P."/>
            <person name="Cantor M.N."/>
            <person name="Hua S.X."/>
        </authorList>
    </citation>
    <scope>NUCLEOTIDE SEQUENCE [LARGE SCALE GENOMIC DNA]</scope>
    <source>
        <strain evidence="1 2">F 1598</strain>
    </source>
</reference>
<keyword evidence="2" id="KW-1185">Reference proteome</keyword>
<dbReference type="InParanoid" id="A0A0C3FC19"/>
<name>A0A0C3FC19_PILCF</name>
<sequence length="101" mass="10384">MGLGSLVGGGVSGLGLHCFPVAFMERPARLFFVGGFVNMSGLSSLRVMIWRMGGSGACVGSDGDAQCRQEVGVDSNVGSLCSSEAVVNIIDAQRLNGCWGL</sequence>
<accession>A0A0C3FC19</accession>
<proteinExistence type="predicted"/>
<dbReference type="HOGENOM" id="CLU_2292722_0_0_1"/>
<reference evidence="2" key="2">
    <citation type="submission" date="2015-01" db="EMBL/GenBank/DDBJ databases">
        <title>Evolutionary Origins and Diversification of the Mycorrhizal Mutualists.</title>
        <authorList>
            <consortium name="DOE Joint Genome Institute"/>
            <consortium name="Mycorrhizal Genomics Consortium"/>
            <person name="Kohler A."/>
            <person name="Kuo A."/>
            <person name="Nagy L.G."/>
            <person name="Floudas D."/>
            <person name="Copeland A."/>
            <person name="Barry K.W."/>
            <person name="Cichocki N."/>
            <person name="Veneault-Fourrey C."/>
            <person name="LaButti K."/>
            <person name="Lindquist E.A."/>
            <person name="Lipzen A."/>
            <person name="Lundell T."/>
            <person name="Morin E."/>
            <person name="Murat C."/>
            <person name="Riley R."/>
            <person name="Ohm R."/>
            <person name="Sun H."/>
            <person name="Tunlid A."/>
            <person name="Henrissat B."/>
            <person name="Grigoriev I.V."/>
            <person name="Hibbett D.S."/>
            <person name="Martin F."/>
        </authorList>
    </citation>
    <scope>NUCLEOTIDE SEQUENCE [LARGE SCALE GENOMIC DNA]</scope>
    <source>
        <strain evidence="2">F 1598</strain>
    </source>
</reference>
<evidence type="ECO:0000313" key="2">
    <source>
        <dbReference type="Proteomes" id="UP000054166"/>
    </source>
</evidence>
<evidence type="ECO:0000313" key="1">
    <source>
        <dbReference type="EMBL" id="KIM82145.1"/>
    </source>
</evidence>
<organism evidence="1 2">
    <name type="scientific">Piloderma croceum (strain F 1598)</name>
    <dbReference type="NCBI Taxonomy" id="765440"/>
    <lineage>
        <taxon>Eukaryota</taxon>
        <taxon>Fungi</taxon>
        <taxon>Dikarya</taxon>
        <taxon>Basidiomycota</taxon>
        <taxon>Agaricomycotina</taxon>
        <taxon>Agaricomycetes</taxon>
        <taxon>Agaricomycetidae</taxon>
        <taxon>Atheliales</taxon>
        <taxon>Atheliaceae</taxon>
        <taxon>Piloderma</taxon>
    </lineage>
</organism>
<dbReference type="AlphaFoldDB" id="A0A0C3FC19"/>
<gene>
    <name evidence="1" type="ORF">PILCRDRAFT_88645</name>
</gene>